<keyword evidence="1" id="KW-0547">Nucleotide-binding</keyword>
<keyword evidence="4" id="KW-0238">DNA-binding</keyword>
<evidence type="ECO:0000313" key="7">
    <source>
        <dbReference type="EMBL" id="MEK0250664.1"/>
    </source>
</evidence>
<dbReference type="PROSITE" id="PS50045">
    <property type="entry name" value="SIGMA54_INTERACT_4"/>
    <property type="match status" value="1"/>
</dbReference>
<dbReference type="InterPro" id="IPR058031">
    <property type="entry name" value="AAA_lid_NorR"/>
</dbReference>
<dbReference type="InterPro" id="IPR025943">
    <property type="entry name" value="Sigma_54_int_dom_ATP-bd_2"/>
</dbReference>
<dbReference type="PANTHER" id="PTHR32071">
    <property type="entry name" value="TRANSCRIPTIONAL REGULATORY PROTEIN"/>
    <property type="match status" value="1"/>
</dbReference>
<dbReference type="Pfam" id="PF01590">
    <property type="entry name" value="GAF"/>
    <property type="match status" value="1"/>
</dbReference>
<dbReference type="EMBL" id="JARXNH020000057">
    <property type="protein sequence ID" value="MEK0250664.1"/>
    <property type="molecule type" value="Genomic_DNA"/>
</dbReference>
<evidence type="ECO:0000256" key="2">
    <source>
        <dbReference type="ARBA" id="ARBA00022840"/>
    </source>
</evidence>
<proteinExistence type="predicted"/>
<evidence type="ECO:0000256" key="5">
    <source>
        <dbReference type="ARBA" id="ARBA00023163"/>
    </source>
</evidence>
<dbReference type="InterPro" id="IPR009057">
    <property type="entry name" value="Homeodomain-like_sf"/>
</dbReference>
<feature type="domain" description="Sigma-54 factor interaction" evidence="6">
    <location>
        <begin position="224"/>
        <end position="453"/>
    </location>
</feature>
<dbReference type="Gene3D" id="1.10.10.60">
    <property type="entry name" value="Homeodomain-like"/>
    <property type="match status" value="1"/>
</dbReference>
<dbReference type="PROSITE" id="PS00688">
    <property type="entry name" value="SIGMA54_INTERACT_3"/>
    <property type="match status" value="1"/>
</dbReference>
<dbReference type="SMART" id="SM00065">
    <property type="entry name" value="GAF"/>
    <property type="match status" value="1"/>
</dbReference>
<dbReference type="Pfam" id="PF00158">
    <property type="entry name" value="Sigma54_activat"/>
    <property type="match status" value="1"/>
</dbReference>
<dbReference type="InterPro" id="IPR003593">
    <property type="entry name" value="AAA+_ATPase"/>
</dbReference>
<dbReference type="SUPFAM" id="SSF52540">
    <property type="entry name" value="P-loop containing nucleoside triphosphate hydrolases"/>
    <property type="match status" value="1"/>
</dbReference>
<keyword evidence="5" id="KW-0804">Transcription</keyword>
<keyword evidence="3" id="KW-0805">Transcription regulation</keyword>
<comment type="caution">
    <text evidence="7">The sequence shown here is derived from an EMBL/GenBank/DDBJ whole genome shotgun (WGS) entry which is preliminary data.</text>
</comment>
<dbReference type="Pfam" id="PF25601">
    <property type="entry name" value="AAA_lid_14"/>
    <property type="match status" value="1"/>
</dbReference>
<dbReference type="InterPro" id="IPR003018">
    <property type="entry name" value="GAF"/>
</dbReference>
<dbReference type="InterPro" id="IPR027417">
    <property type="entry name" value="P-loop_NTPase"/>
</dbReference>
<evidence type="ECO:0000313" key="8">
    <source>
        <dbReference type="Proteomes" id="UP001334005"/>
    </source>
</evidence>
<dbReference type="InterPro" id="IPR002078">
    <property type="entry name" value="Sigma_54_int"/>
</dbReference>
<sequence>MHLEKRAFNLTGATLSPLTEPLSFSCRLGECRSELMPLLSEVSKVVSAEGKLSRTLKLVLELMQKHMQVIRAMITLYDASCDQIFIHESYGLSPEEVEKGVYAPGEGITGRVIETRQPIVVPHIADDPLFLNRTGSWDKQRDGQHSFICVPIIRGLKVMGTIGIERVYNNVQLRFLDLEVLRVIAAIIAQAVELHLLERAHKKVLRAHSTAISQSAEKYKPANIIGNSRAMQAVYQLIDKVSHARTTVLILGESGVGKERVATAIHQNSHCSAGPFIKFNCASLPESVIESELFGHEKGAFTGAISRRAGRFEEADGGTIFLDEVGELSPSAQSKLLRVIQERSFERVGSNDTLQVNVRILAATHRDLSEMVGKGTFREDLYYRLNVFPVTIPPLRERGNDIFILADHFNAWFAREQGVEIPTIATPALNMLLNYDWPGNVRELENVMERAVLLADEGIIHAWHLPLSLQPVIEHLAEQDGLEARLSRIEYDLIVEALGMFQGNVSRAAAHLNMTRRALGLRLEKYRLNYKQFRGQA</sequence>
<dbReference type="InterPro" id="IPR025662">
    <property type="entry name" value="Sigma_54_int_dom_ATP-bd_1"/>
</dbReference>
<dbReference type="Pfam" id="PF02954">
    <property type="entry name" value="HTH_8"/>
    <property type="match status" value="1"/>
</dbReference>
<organism evidence="7 8">
    <name type="scientific">Raoultella scottii</name>
    <dbReference type="NCBI Taxonomy" id="3040937"/>
    <lineage>
        <taxon>Bacteria</taxon>
        <taxon>Pseudomonadati</taxon>
        <taxon>Pseudomonadota</taxon>
        <taxon>Gammaproteobacteria</taxon>
        <taxon>Enterobacterales</taxon>
        <taxon>Enterobacteriaceae</taxon>
        <taxon>Klebsiella/Raoultella group</taxon>
        <taxon>Raoultella</taxon>
    </lineage>
</organism>
<dbReference type="SMART" id="SM00382">
    <property type="entry name" value="AAA"/>
    <property type="match status" value="1"/>
</dbReference>
<dbReference type="InterPro" id="IPR029016">
    <property type="entry name" value="GAF-like_dom_sf"/>
</dbReference>
<dbReference type="InterPro" id="IPR025944">
    <property type="entry name" value="Sigma_54_int_dom_CS"/>
</dbReference>
<dbReference type="PROSITE" id="PS00676">
    <property type="entry name" value="SIGMA54_INTERACT_2"/>
    <property type="match status" value="1"/>
</dbReference>
<evidence type="ECO:0000256" key="3">
    <source>
        <dbReference type="ARBA" id="ARBA00023015"/>
    </source>
</evidence>
<dbReference type="Gene3D" id="3.40.50.300">
    <property type="entry name" value="P-loop containing nucleotide triphosphate hydrolases"/>
    <property type="match status" value="1"/>
</dbReference>
<name>A0ABU8ZCP1_9ENTR</name>
<evidence type="ECO:0000259" key="6">
    <source>
        <dbReference type="PROSITE" id="PS50045"/>
    </source>
</evidence>
<dbReference type="PROSITE" id="PS00675">
    <property type="entry name" value="SIGMA54_INTERACT_1"/>
    <property type="match status" value="1"/>
</dbReference>
<keyword evidence="8" id="KW-1185">Reference proteome</keyword>
<dbReference type="PANTHER" id="PTHR32071:SF57">
    <property type="entry name" value="C4-DICARBOXYLATE TRANSPORT TRANSCRIPTIONAL REGULATORY PROTEIN DCTD"/>
    <property type="match status" value="1"/>
</dbReference>
<evidence type="ECO:0000256" key="1">
    <source>
        <dbReference type="ARBA" id="ARBA00022741"/>
    </source>
</evidence>
<keyword evidence="2" id="KW-0067">ATP-binding</keyword>
<dbReference type="Gene3D" id="3.30.450.40">
    <property type="match status" value="1"/>
</dbReference>
<evidence type="ECO:0000256" key="4">
    <source>
        <dbReference type="ARBA" id="ARBA00023125"/>
    </source>
</evidence>
<protein>
    <submittedName>
        <fullName evidence="7">Sigma 54-interacting transcriptional regulator</fullName>
    </submittedName>
</protein>
<dbReference type="SUPFAM" id="SSF55781">
    <property type="entry name" value="GAF domain-like"/>
    <property type="match status" value="1"/>
</dbReference>
<gene>
    <name evidence="7" type="ORF">QFI66_021520</name>
</gene>
<dbReference type="PRINTS" id="PR01590">
    <property type="entry name" value="HTHFIS"/>
</dbReference>
<dbReference type="CDD" id="cd00009">
    <property type="entry name" value="AAA"/>
    <property type="match status" value="1"/>
</dbReference>
<dbReference type="SUPFAM" id="SSF46689">
    <property type="entry name" value="Homeodomain-like"/>
    <property type="match status" value="1"/>
</dbReference>
<reference evidence="7 8" key="1">
    <citation type="submission" date="2024-03" db="EMBL/GenBank/DDBJ databases">
        <title>Two novel Raoultella species associated with bleeding cankers of broadleaf hosts, Raoultella scottia sp. nov. and Raoultella lignicola sp. nov.</title>
        <authorList>
            <person name="Brady C.L."/>
        </authorList>
    </citation>
    <scope>NUCLEOTIDE SEQUENCE [LARGE SCALE GENOMIC DNA]</scope>
    <source>
        <strain evidence="7 8">BAC 10a-01-01</strain>
    </source>
</reference>
<dbReference type="Gene3D" id="1.10.8.60">
    <property type="match status" value="1"/>
</dbReference>
<dbReference type="Proteomes" id="UP001334005">
    <property type="component" value="Unassembled WGS sequence"/>
</dbReference>
<accession>A0ABU8ZCP1</accession>
<dbReference type="InterPro" id="IPR002197">
    <property type="entry name" value="HTH_Fis"/>
</dbReference>
<dbReference type="RefSeq" id="WP_095095879.1">
    <property type="nucleotide sequence ID" value="NZ_JARXNH020000057.1"/>
</dbReference>